<keyword evidence="3" id="KW-1185">Reference proteome</keyword>
<dbReference type="EMBL" id="CM029046">
    <property type="protein sequence ID" value="KAG2591263.1"/>
    <property type="molecule type" value="Genomic_DNA"/>
</dbReference>
<dbReference type="Proteomes" id="UP000823388">
    <property type="component" value="Chromosome 5N"/>
</dbReference>
<feature type="compositionally biased region" description="Low complexity" evidence="1">
    <location>
        <begin position="40"/>
        <end position="59"/>
    </location>
</feature>
<organism evidence="2 3">
    <name type="scientific">Panicum virgatum</name>
    <name type="common">Blackwell switchgrass</name>
    <dbReference type="NCBI Taxonomy" id="38727"/>
    <lineage>
        <taxon>Eukaryota</taxon>
        <taxon>Viridiplantae</taxon>
        <taxon>Streptophyta</taxon>
        <taxon>Embryophyta</taxon>
        <taxon>Tracheophyta</taxon>
        <taxon>Spermatophyta</taxon>
        <taxon>Magnoliopsida</taxon>
        <taxon>Liliopsida</taxon>
        <taxon>Poales</taxon>
        <taxon>Poaceae</taxon>
        <taxon>PACMAD clade</taxon>
        <taxon>Panicoideae</taxon>
        <taxon>Panicodae</taxon>
        <taxon>Paniceae</taxon>
        <taxon>Panicinae</taxon>
        <taxon>Panicum</taxon>
        <taxon>Panicum sect. Hiantes</taxon>
    </lineage>
</organism>
<evidence type="ECO:0000313" key="3">
    <source>
        <dbReference type="Proteomes" id="UP000823388"/>
    </source>
</evidence>
<dbReference type="AlphaFoldDB" id="A0A8T0S379"/>
<comment type="caution">
    <text evidence="2">The sequence shown here is derived from an EMBL/GenBank/DDBJ whole genome shotgun (WGS) entry which is preliminary data.</text>
</comment>
<feature type="region of interest" description="Disordered" evidence="1">
    <location>
        <begin position="1"/>
        <end position="79"/>
    </location>
</feature>
<name>A0A8T0S379_PANVG</name>
<accession>A0A8T0S379</accession>
<evidence type="ECO:0000313" key="2">
    <source>
        <dbReference type="EMBL" id="KAG2591263.1"/>
    </source>
</evidence>
<sequence>MPPRTPVPSPSAQHIDDATTPRPPHTKPHQADRFGAAEASPSSSPLLIKAAAPPVEASSPQPPHPPPPPPSAHAEPVAEVRRRSSSFPTFYSCSFPPRALLVSYAAARAALLGLGGPYRSSGLGSDCFRWRSLSARLLLVICLLRRLGGFGWAPRWCRLPPAGAT</sequence>
<reference evidence="2" key="1">
    <citation type="submission" date="2020-05" db="EMBL/GenBank/DDBJ databases">
        <title>WGS assembly of Panicum virgatum.</title>
        <authorList>
            <person name="Lovell J.T."/>
            <person name="Jenkins J."/>
            <person name="Shu S."/>
            <person name="Juenger T.E."/>
            <person name="Schmutz J."/>
        </authorList>
    </citation>
    <scope>NUCLEOTIDE SEQUENCE</scope>
    <source>
        <strain evidence="2">AP13</strain>
    </source>
</reference>
<proteinExistence type="predicted"/>
<gene>
    <name evidence="2" type="ORF">PVAP13_5NG589872</name>
</gene>
<protein>
    <submittedName>
        <fullName evidence="2">Uncharacterized protein</fullName>
    </submittedName>
</protein>
<feature type="compositionally biased region" description="Pro residues" evidence="1">
    <location>
        <begin position="60"/>
        <end position="71"/>
    </location>
</feature>
<evidence type="ECO:0000256" key="1">
    <source>
        <dbReference type="SAM" id="MobiDB-lite"/>
    </source>
</evidence>